<evidence type="ECO:0000313" key="1">
    <source>
        <dbReference type="EMBL" id="SFC35725.1"/>
    </source>
</evidence>
<protein>
    <submittedName>
        <fullName evidence="1">Uncharacterized protein</fullName>
    </submittedName>
</protein>
<evidence type="ECO:0000313" key="2">
    <source>
        <dbReference type="Proteomes" id="UP000199577"/>
    </source>
</evidence>
<dbReference type="OrthoDB" id="796453at2"/>
<dbReference type="STRING" id="623281.SAMN05421747_10973"/>
<name>A0A1I1IHQ7_9SPHI</name>
<sequence>MKRGGDTMRFEIPDFTILSDIKPGTVSLKGRVVIFHYPTHTILELLQSEDPILKTISPRYEWERINKYGEIDRFTFIVHRYITDNLMDVFESAAAWYQHIMDWLDMSEDALDDFLGEWKPGSDDLPN</sequence>
<dbReference type="RefSeq" id="WP_090973646.1">
    <property type="nucleotide sequence ID" value="NZ_FOLL01000009.1"/>
</dbReference>
<dbReference type="Proteomes" id="UP000199577">
    <property type="component" value="Unassembled WGS sequence"/>
</dbReference>
<accession>A0A1I1IHQ7</accession>
<gene>
    <name evidence="1" type="ORF">SAMN05421747_10973</name>
</gene>
<proteinExistence type="predicted"/>
<keyword evidence="2" id="KW-1185">Reference proteome</keyword>
<dbReference type="EMBL" id="FOLL01000009">
    <property type="protein sequence ID" value="SFC35725.1"/>
    <property type="molecule type" value="Genomic_DNA"/>
</dbReference>
<reference evidence="1 2" key="1">
    <citation type="submission" date="2016-10" db="EMBL/GenBank/DDBJ databases">
        <authorList>
            <person name="de Groot N.N."/>
        </authorList>
    </citation>
    <scope>NUCLEOTIDE SEQUENCE [LARGE SCALE GENOMIC DNA]</scope>
    <source>
        <strain evidence="1 2">DSM 22900</strain>
    </source>
</reference>
<dbReference type="AlphaFoldDB" id="A0A1I1IHQ7"/>
<organism evidence="1 2">
    <name type="scientific">Parapedobacter composti</name>
    <dbReference type="NCBI Taxonomy" id="623281"/>
    <lineage>
        <taxon>Bacteria</taxon>
        <taxon>Pseudomonadati</taxon>
        <taxon>Bacteroidota</taxon>
        <taxon>Sphingobacteriia</taxon>
        <taxon>Sphingobacteriales</taxon>
        <taxon>Sphingobacteriaceae</taxon>
        <taxon>Parapedobacter</taxon>
    </lineage>
</organism>